<dbReference type="EMBL" id="CP030941">
    <property type="protein sequence ID" value="UUP16548.1"/>
    <property type="molecule type" value="Genomic_DNA"/>
</dbReference>
<dbReference type="CDD" id="cd07020">
    <property type="entry name" value="Clp_protease_NfeD_1"/>
    <property type="match status" value="1"/>
</dbReference>
<dbReference type="Pfam" id="PF25145">
    <property type="entry name" value="NfeD1b_N"/>
    <property type="match status" value="1"/>
</dbReference>
<evidence type="ECO:0000259" key="9">
    <source>
        <dbReference type="Pfam" id="PF24961"/>
    </source>
</evidence>
<feature type="transmembrane region" description="Helical" evidence="6">
    <location>
        <begin position="334"/>
        <end position="353"/>
    </location>
</feature>
<feature type="transmembrane region" description="Helical" evidence="6">
    <location>
        <begin position="310"/>
        <end position="327"/>
    </location>
</feature>
<feature type="region of interest" description="Disordered" evidence="5">
    <location>
        <begin position="137"/>
        <end position="163"/>
    </location>
</feature>
<feature type="chain" id="PRO_5045700641" description="Nodulation protein NfeD" evidence="7">
    <location>
        <begin position="28"/>
        <end position="461"/>
    </location>
</feature>
<feature type="transmembrane region" description="Helical" evidence="6">
    <location>
        <begin position="365"/>
        <end position="386"/>
    </location>
</feature>
<dbReference type="SUPFAM" id="SSF52096">
    <property type="entry name" value="ClpP/crotonase"/>
    <property type="match status" value="1"/>
</dbReference>
<dbReference type="Pfam" id="PF01957">
    <property type="entry name" value="NfeD"/>
    <property type="match status" value="1"/>
</dbReference>
<evidence type="ECO:0000313" key="12">
    <source>
        <dbReference type="Proteomes" id="UP001342418"/>
    </source>
</evidence>
<feature type="domain" description="NfeD integral membrane" evidence="9">
    <location>
        <begin position="265"/>
        <end position="380"/>
    </location>
</feature>
<gene>
    <name evidence="11" type="ORF">NTH_00995</name>
</gene>
<dbReference type="SUPFAM" id="SSF141322">
    <property type="entry name" value="NfeD domain-like"/>
    <property type="match status" value="1"/>
</dbReference>
<evidence type="ECO:0000256" key="5">
    <source>
        <dbReference type="SAM" id="MobiDB-lite"/>
    </source>
</evidence>
<evidence type="ECO:0000256" key="6">
    <source>
        <dbReference type="SAM" id="Phobius"/>
    </source>
</evidence>
<dbReference type="InterPro" id="IPR052165">
    <property type="entry name" value="Membrane_assoc_protease"/>
</dbReference>
<dbReference type="Gene3D" id="3.90.226.10">
    <property type="entry name" value="2-enoyl-CoA Hydratase, Chain A, domain 1"/>
    <property type="match status" value="1"/>
</dbReference>
<dbReference type="InterPro" id="IPR002810">
    <property type="entry name" value="NfeD-like_C"/>
</dbReference>
<keyword evidence="7" id="KW-0732">Signal</keyword>
<evidence type="ECO:0000256" key="4">
    <source>
        <dbReference type="ARBA" id="ARBA00023136"/>
    </source>
</evidence>
<reference evidence="11 12" key="1">
    <citation type="submission" date="2018-07" db="EMBL/GenBank/DDBJ databases">
        <title>Genome sequence of Nitratireductor thuwali#1536.</title>
        <authorList>
            <person name="Michoud G."/>
            <person name="Merlino G."/>
            <person name="Sefrji F.O."/>
            <person name="Daffonchio D."/>
        </authorList>
    </citation>
    <scope>NUCLEOTIDE SEQUENCE [LARGE SCALE GENOMIC DNA]</scope>
    <source>
        <strain evidence="12">Nit1536</strain>
    </source>
</reference>
<protein>
    <recommendedName>
        <fullName evidence="13">Nodulation protein NfeD</fullName>
    </recommendedName>
</protein>
<feature type="domain" description="NfeD1b N-terminal" evidence="10">
    <location>
        <begin position="36"/>
        <end position="232"/>
    </location>
</feature>
<evidence type="ECO:0000256" key="3">
    <source>
        <dbReference type="ARBA" id="ARBA00022989"/>
    </source>
</evidence>
<accession>A0ABY5MH44</accession>
<name>A0ABY5MH44_9HYPH</name>
<dbReference type="PANTHER" id="PTHR33507">
    <property type="entry name" value="INNER MEMBRANE PROTEIN YBBJ"/>
    <property type="match status" value="1"/>
</dbReference>
<dbReference type="InterPro" id="IPR056739">
    <property type="entry name" value="NfeD_membrane"/>
</dbReference>
<evidence type="ECO:0000313" key="11">
    <source>
        <dbReference type="EMBL" id="UUP16548.1"/>
    </source>
</evidence>
<evidence type="ECO:0000256" key="7">
    <source>
        <dbReference type="SAM" id="SignalP"/>
    </source>
</evidence>
<evidence type="ECO:0000259" key="8">
    <source>
        <dbReference type="Pfam" id="PF01957"/>
    </source>
</evidence>
<evidence type="ECO:0000256" key="2">
    <source>
        <dbReference type="ARBA" id="ARBA00022692"/>
    </source>
</evidence>
<evidence type="ECO:0000256" key="1">
    <source>
        <dbReference type="ARBA" id="ARBA00004141"/>
    </source>
</evidence>
<evidence type="ECO:0000259" key="10">
    <source>
        <dbReference type="Pfam" id="PF25145"/>
    </source>
</evidence>
<dbReference type="InterPro" id="IPR012340">
    <property type="entry name" value="NA-bd_OB-fold"/>
</dbReference>
<dbReference type="InterPro" id="IPR029045">
    <property type="entry name" value="ClpP/crotonase-like_dom_sf"/>
</dbReference>
<keyword evidence="4 6" id="KW-0472">Membrane</keyword>
<keyword evidence="3 6" id="KW-1133">Transmembrane helix</keyword>
<keyword evidence="2 6" id="KW-0812">Transmembrane</keyword>
<evidence type="ECO:0008006" key="13">
    <source>
        <dbReference type="Google" id="ProtNLM"/>
    </source>
</evidence>
<dbReference type="Gene3D" id="2.40.50.140">
    <property type="entry name" value="Nucleic acid-binding proteins"/>
    <property type="match status" value="1"/>
</dbReference>
<dbReference type="Pfam" id="PF24961">
    <property type="entry name" value="NfeD_membrane"/>
    <property type="match status" value="1"/>
</dbReference>
<sequence>MVRASFVRASVAALLVFAGAWGLSASAQGGRVAVVLTLEGAVGPATADYIVRGIQQAGEREAAIVVLRIDTPGGLDSSMREIIREILASPVPVASFVSPSGARAASAGTYILYASHIAAMVPGTNLGAATPVAVGGGGSPFGGGQDEQDDGENIDQPAAPTNASEAKAINDAVAYIRGLAELRDRNVEWAEQAVREAASLTATEAARKNVIDFTAANIEDLLAKADGMSARVGQADMVLDTDGLAVEEMEPDWLTRFLTVITNPNVALIFMMVGIYGLILEFMNPGALVPGTIGGISLLMGLYALAVLPVTYAGVGLVILGAALLVAEVVSPSFGVLGIGGGIAFVLGAAFLFDTETPGLEVSWPVLAAVAVASLLMSLLVARLALTSQRGKVVSGREQMIGATGEVLSWNGTTGYVLTHGERWKAVSDTPMVAGQTVRIKDIDGLTLKVSAVPVSAGERT</sequence>
<dbReference type="InterPro" id="IPR056738">
    <property type="entry name" value="NfeD1b_N"/>
</dbReference>
<proteinExistence type="predicted"/>
<dbReference type="PANTHER" id="PTHR33507:SF4">
    <property type="entry name" value="NODULATION COMPETITIVENESS PROTEIN NFED"/>
    <property type="match status" value="1"/>
</dbReference>
<feature type="signal peptide" evidence="7">
    <location>
        <begin position="1"/>
        <end position="27"/>
    </location>
</feature>
<dbReference type="Proteomes" id="UP001342418">
    <property type="component" value="Chromosome"/>
</dbReference>
<organism evidence="11 12">
    <name type="scientific">Nitratireductor thuwali</name>
    <dbReference type="NCBI Taxonomy" id="2267699"/>
    <lineage>
        <taxon>Bacteria</taxon>
        <taxon>Pseudomonadati</taxon>
        <taxon>Pseudomonadota</taxon>
        <taxon>Alphaproteobacteria</taxon>
        <taxon>Hyphomicrobiales</taxon>
        <taxon>Phyllobacteriaceae</taxon>
        <taxon>Nitratireductor</taxon>
    </lineage>
</organism>
<feature type="transmembrane region" description="Helical" evidence="6">
    <location>
        <begin position="257"/>
        <end position="279"/>
    </location>
</feature>
<keyword evidence="12" id="KW-1185">Reference proteome</keyword>
<comment type="subcellular location">
    <subcellularLocation>
        <location evidence="1">Membrane</location>
        <topology evidence="1">Multi-pass membrane protein</topology>
    </subcellularLocation>
</comment>
<feature type="domain" description="NfeD-like C-terminal" evidence="8">
    <location>
        <begin position="397"/>
        <end position="450"/>
    </location>
</feature>